<dbReference type="AlphaFoldDB" id="A0A0D1YPX3"/>
<keyword evidence="1" id="KW-0175">Coiled coil</keyword>
<feature type="compositionally biased region" description="Basic and acidic residues" evidence="2">
    <location>
        <begin position="400"/>
        <end position="427"/>
    </location>
</feature>
<dbReference type="Proteomes" id="UP000053599">
    <property type="component" value="Unassembled WGS sequence"/>
</dbReference>
<feature type="compositionally biased region" description="Polar residues" evidence="2">
    <location>
        <begin position="347"/>
        <end position="364"/>
    </location>
</feature>
<dbReference type="OrthoDB" id="5383703at2759"/>
<feature type="compositionally biased region" description="Polar residues" evidence="2">
    <location>
        <begin position="279"/>
        <end position="297"/>
    </location>
</feature>
<feature type="region of interest" description="Disordered" evidence="2">
    <location>
        <begin position="400"/>
        <end position="434"/>
    </location>
</feature>
<feature type="region of interest" description="Disordered" evidence="2">
    <location>
        <begin position="30"/>
        <end position="95"/>
    </location>
</feature>
<evidence type="ECO:0000259" key="3">
    <source>
        <dbReference type="Pfam" id="PF11500"/>
    </source>
</evidence>
<feature type="domain" description="Spindle pole body-associated protein cut12" evidence="3">
    <location>
        <begin position="189"/>
        <end position="244"/>
    </location>
</feature>
<evidence type="ECO:0000256" key="1">
    <source>
        <dbReference type="SAM" id="Coils"/>
    </source>
</evidence>
<reference evidence="4 5" key="1">
    <citation type="submission" date="2015-01" db="EMBL/GenBank/DDBJ databases">
        <title>The Genome Sequence of Exophiala sideris CBS121828.</title>
        <authorList>
            <consortium name="The Broad Institute Genomics Platform"/>
            <person name="Cuomo C."/>
            <person name="de Hoog S."/>
            <person name="Gorbushina A."/>
            <person name="Stielow B."/>
            <person name="Teixiera M."/>
            <person name="Abouelleil A."/>
            <person name="Chapman S.B."/>
            <person name="Priest M."/>
            <person name="Young S.K."/>
            <person name="Wortman J."/>
            <person name="Nusbaum C."/>
            <person name="Birren B."/>
        </authorList>
    </citation>
    <scope>NUCLEOTIDE SEQUENCE [LARGE SCALE GENOMIC DNA]</scope>
    <source>
        <strain evidence="4 5">CBS 121828</strain>
    </source>
</reference>
<organism evidence="4 5">
    <name type="scientific">Exophiala sideris</name>
    <dbReference type="NCBI Taxonomy" id="1016849"/>
    <lineage>
        <taxon>Eukaryota</taxon>
        <taxon>Fungi</taxon>
        <taxon>Dikarya</taxon>
        <taxon>Ascomycota</taxon>
        <taxon>Pezizomycotina</taxon>
        <taxon>Eurotiomycetes</taxon>
        <taxon>Chaetothyriomycetidae</taxon>
        <taxon>Chaetothyriales</taxon>
        <taxon>Herpotrichiellaceae</taxon>
        <taxon>Exophiala</taxon>
    </lineage>
</organism>
<feature type="coiled-coil region" evidence="1">
    <location>
        <begin position="214"/>
        <end position="244"/>
    </location>
</feature>
<evidence type="ECO:0000313" key="5">
    <source>
        <dbReference type="Proteomes" id="UP000053599"/>
    </source>
</evidence>
<gene>
    <name evidence="4" type="ORF">PV11_08848</name>
</gene>
<name>A0A0D1YPX3_9EURO</name>
<proteinExistence type="predicted"/>
<sequence>MPGEATILEGPVTPAPLFAYRAVRGIFFGSPDSSPEHDNKENVNPTLISSPQKLDKMDERLQLTPSHKRKRDGGATMLSPSKAMLSPTKGILRTPGLATPRAKLLRDINVKFKSVSPESAQQKPTAAKIAGSINTNKGASSSKDLGHILRISKSMGDLEPVKKEQKVVVQTKNGLPPTTNTTAFPPSAMDAYMQQTEKEMKKLVRYGQKMREYARKKDAENVELKSMVEHLRRENERLRLAENSEFQTKQDQDKPGNVHEGTIQGCGKIASTAVKQLAKQENVTQRPATQQLRQPSASKAVPGTKTGPVSSMAKHRKPSDHQHPPAGISFHPKSTTDFLNNGLPVRSASSGAPATQPSTRTTIGSTYTNKDAAAALASIVDTGTGSTRLAPDRLAAARERLRQRAEARKSSAEDHTHQHQHDHHGYDDSSPAKVQQREGILIDINIDDDADAVHQTQTANMSREQSVLDWVNL</sequence>
<evidence type="ECO:0000256" key="2">
    <source>
        <dbReference type="SAM" id="MobiDB-lite"/>
    </source>
</evidence>
<dbReference type="EMBL" id="KN846954">
    <property type="protein sequence ID" value="KIV77008.1"/>
    <property type="molecule type" value="Genomic_DNA"/>
</dbReference>
<feature type="region of interest" description="Disordered" evidence="2">
    <location>
        <begin position="279"/>
        <end position="364"/>
    </location>
</feature>
<dbReference type="InterPro" id="IPR021589">
    <property type="entry name" value="Cut12"/>
</dbReference>
<accession>A0A0D1YPX3</accession>
<protein>
    <recommendedName>
        <fullName evidence="3">Spindle pole body-associated protein cut12 domain-containing protein</fullName>
    </recommendedName>
</protein>
<feature type="compositionally biased region" description="Polar residues" evidence="2">
    <location>
        <begin position="42"/>
        <end position="52"/>
    </location>
</feature>
<dbReference type="HOGENOM" id="CLU_589258_0_0_1"/>
<evidence type="ECO:0000313" key="4">
    <source>
        <dbReference type="EMBL" id="KIV77008.1"/>
    </source>
</evidence>
<dbReference type="STRING" id="1016849.A0A0D1YPX3"/>
<dbReference type="Pfam" id="PF11500">
    <property type="entry name" value="Cut12"/>
    <property type="match status" value="1"/>
</dbReference>